<dbReference type="GeneID" id="99665012"/>
<evidence type="ECO:0000313" key="2">
    <source>
        <dbReference type="EMBL" id="VWB73927.1"/>
    </source>
</evidence>
<dbReference type="AlphaFoldDB" id="A0A228HL52"/>
<dbReference type="Proteomes" id="UP000214600">
    <property type="component" value="Unassembled WGS sequence"/>
</dbReference>
<dbReference type="Proteomes" id="UP000494261">
    <property type="component" value="Unassembled WGS sequence"/>
</dbReference>
<dbReference type="EMBL" id="NKFA01000049">
    <property type="protein sequence ID" value="OXI30944.1"/>
    <property type="molecule type" value="Genomic_DNA"/>
</dbReference>
<protein>
    <submittedName>
        <fullName evidence="1">Uncharacterized protein</fullName>
    </submittedName>
</protein>
<gene>
    <name evidence="2" type="ORF">BLA13014_03369</name>
    <name evidence="1" type="ORF">CFB84_43045</name>
</gene>
<evidence type="ECO:0000313" key="3">
    <source>
        <dbReference type="Proteomes" id="UP000214600"/>
    </source>
</evidence>
<name>A0A228HL52_9BURK</name>
<sequence>MNIKVLKASGFAPVEYPDQQGTFYTKKLRVTDMPYMRTHAIDHETIFESTEMIVEVMPDGRVQMIATNAEYVEAAVGIDTEEGTGLLRDAGVDVDLFLAREA</sequence>
<evidence type="ECO:0000313" key="1">
    <source>
        <dbReference type="EMBL" id="OXI30944.1"/>
    </source>
</evidence>
<dbReference type="RefSeq" id="WP_089454760.1">
    <property type="nucleotide sequence ID" value="NZ_CABVQC010000021.1"/>
</dbReference>
<accession>A0A228HL52</accession>
<organism evidence="1 3">
    <name type="scientific">Burkholderia aenigmatica</name>
    <dbReference type="NCBI Taxonomy" id="2015348"/>
    <lineage>
        <taxon>Bacteria</taxon>
        <taxon>Pseudomonadati</taxon>
        <taxon>Pseudomonadota</taxon>
        <taxon>Betaproteobacteria</taxon>
        <taxon>Burkholderiales</taxon>
        <taxon>Burkholderiaceae</taxon>
        <taxon>Burkholderia</taxon>
        <taxon>Burkholderia cepacia complex</taxon>
    </lineage>
</organism>
<dbReference type="EMBL" id="CABVQC010000021">
    <property type="protein sequence ID" value="VWB73927.1"/>
    <property type="molecule type" value="Genomic_DNA"/>
</dbReference>
<evidence type="ECO:0000313" key="4">
    <source>
        <dbReference type="Proteomes" id="UP000494261"/>
    </source>
</evidence>
<reference evidence="1" key="1">
    <citation type="submission" date="2017-06" db="EMBL/GenBank/DDBJ databases">
        <authorList>
            <person name="Kim H.J."/>
            <person name="Triplett B.A."/>
        </authorList>
    </citation>
    <scope>NUCLEOTIDE SEQUENCE [LARGE SCALE GENOMIC DNA]</scope>
    <source>
        <strain evidence="1">AU17325</strain>
    </source>
</reference>
<reference evidence="3" key="2">
    <citation type="submission" date="2017-06" db="EMBL/GenBank/DDBJ databases">
        <authorList>
            <person name="LiPuma J."/>
            <person name="Spilker T."/>
        </authorList>
    </citation>
    <scope>NUCLEOTIDE SEQUENCE [LARGE SCALE GENOMIC DNA]</scope>
    <source>
        <strain evidence="3">AU17325</strain>
    </source>
</reference>
<reference evidence="1 3" key="3">
    <citation type="submission" date="2017-08" db="EMBL/GenBank/DDBJ databases">
        <title>WGS of novel Burkholderia cepaca complex species.</title>
        <authorList>
            <person name="Lipuma J."/>
            <person name="Spilker T."/>
        </authorList>
    </citation>
    <scope>NUCLEOTIDE SEQUENCE [LARGE SCALE GENOMIC DNA]</scope>
    <source>
        <strain evidence="1 3">AU17325</strain>
    </source>
</reference>
<reference evidence="2 4" key="4">
    <citation type="submission" date="2019-09" db="EMBL/GenBank/DDBJ databases">
        <authorList>
            <person name="Depoorter E."/>
        </authorList>
    </citation>
    <scope>NUCLEOTIDE SEQUENCE [LARGE SCALE GENOMIC DNA]</scope>
    <source>
        <strain evidence="2">LMG 13014</strain>
    </source>
</reference>
<accession>A0A6P2M1Q8</accession>
<proteinExistence type="predicted"/>